<organism evidence="1 2">
    <name type="scientific">Trema orientale</name>
    <name type="common">Charcoal tree</name>
    <name type="synonym">Celtis orientalis</name>
    <dbReference type="NCBI Taxonomy" id="63057"/>
    <lineage>
        <taxon>Eukaryota</taxon>
        <taxon>Viridiplantae</taxon>
        <taxon>Streptophyta</taxon>
        <taxon>Embryophyta</taxon>
        <taxon>Tracheophyta</taxon>
        <taxon>Spermatophyta</taxon>
        <taxon>Magnoliopsida</taxon>
        <taxon>eudicotyledons</taxon>
        <taxon>Gunneridae</taxon>
        <taxon>Pentapetalae</taxon>
        <taxon>rosids</taxon>
        <taxon>fabids</taxon>
        <taxon>Rosales</taxon>
        <taxon>Cannabaceae</taxon>
        <taxon>Trema</taxon>
    </lineage>
</organism>
<protein>
    <submittedName>
        <fullName evidence="1">Uncharacterized protein</fullName>
    </submittedName>
</protein>
<gene>
    <name evidence="1" type="ORF">TorRG33x02_281510</name>
</gene>
<dbReference type="AlphaFoldDB" id="A0A2P5CKC5"/>
<keyword evidence="2" id="KW-1185">Reference proteome</keyword>
<sequence>MDNDEVASEAPPNLIRRSLHSSITGCDLEGKLFERTWKLDFEAAISKRKRYWPKSFKLEIDQFCKFYLGSSAICSTCIYRYHQMEETRNICLLNKSRLDNIYDSDWDPDTIAAPIMQCSLPTNVSNSFLGYINLYKS</sequence>
<reference evidence="2" key="1">
    <citation type="submission" date="2016-06" db="EMBL/GenBank/DDBJ databases">
        <title>Parallel loss of symbiosis genes in relatives of nitrogen-fixing non-legume Parasponia.</title>
        <authorList>
            <person name="Van Velzen R."/>
            <person name="Holmer R."/>
            <person name="Bu F."/>
            <person name="Rutten L."/>
            <person name="Van Zeijl A."/>
            <person name="Liu W."/>
            <person name="Santuari L."/>
            <person name="Cao Q."/>
            <person name="Sharma T."/>
            <person name="Shen D."/>
            <person name="Roswanjaya Y."/>
            <person name="Wardhani T."/>
            <person name="Kalhor M.S."/>
            <person name="Jansen J."/>
            <person name="Van den Hoogen J."/>
            <person name="Gungor B."/>
            <person name="Hartog M."/>
            <person name="Hontelez J."/>
            <person name="Verver J."/>
            <person name="Yang W.-C."/>
            <person name="Schijlen E."/>
            <person name="Repin R."/>
            <person name="Schilthuizen M."/>
            <person name="Schranz E."/>
            <person name="Heidstra R."/>
            <person name="Miyata K."/>
            <person name="Fedorova E."/>
            <person name="Kohlen W."/>
            <person name="Bisseling T."/>
            <person name="Smit S."/>
            <person name="Geurts R."/>
        </authorList>
    </citation>
    <scope>NUCLEOTIDE SEQUENCE [LARGE SCALE GENOMIC DNA]</scope>
    <source>
        <strain evidence="2">cv. RG33-2</strain>
    </source>
</reference>
<proteinExistence type="predicted"/>
<name>A0A2P5CKC5_TREOI</name>
<comment type="caution">
    <text evidence="1">The sequence shown here is derived from an EMBL/GenBank/DDBJ whole genome shotgun (WGS) entry which is preliminary data.</text>
</comment>
<evidence type="ECO:0000313" key="1">
    <source>
        <dbReference type="EMBL" id="PON61503.1"/>
    </source>
</evidence>
<dbReference type="Proteomes" id="UP000237000">
    <property type="component" value="Unassembled WGS sequence"/>
</dbReference>
<evidence type="ECO:0000313" key="2">
    <source>
        <dbReference type="Proteomes" id="UP000237000"/>
    </source>
</evidence>
<accession>A0A2P5CKC5</accession>
<dbReference type="InParanoid" id="A0A2P5CKC5"/>
<dbReference type="EMBL" id="JXTC01000355">
    <property type="protein sequence ID" value="PON61503.1"/>
    <property type="molecule type" value="Genomic_DNA"/>
</dbReference>